<dbReference type="GO" id="GO:0000049">
    <property type="term" value="F:tRNA binding"/>
    <property type="evidence" value="ECO:0007669"/>
    <property type="project" value="InterPro"/>
</dbReference>
<keyword evidence="3 7" id="KW-0547">Nucleotide-binding</keyword>
<dbReference type="CDD" id="cd00808">
    <property type="entry name" value="GluRS_core"/>
    <property type="match status" value="1"/>
</dbReference>
<dbReference type="EC" id="6.1.1.17" evidence="7"/>
<evidence type="ECO:0000256" key="4">
    <source>
        <dbReference type="ARBA" id="ARBA00022840"/>
    </source>
</evidence>
<evidence type="ECO:0000259" key="9">
    <source>
        <dbReference type="Pfam" id="PF19269"/>
    </source>
</evidence>
<dbReference type="PANTHER" id="PTHR43311">
    <property type="entry name" value="GLUTAMATE--TRNA LIGASE"/>
    <property type="match status" value="1"/>
</dbReference>
<dbReference type="NCBIfam" id="TIGR00464">
    <property type="entry name" value="gltX_bact"/>
    <property type="match status" value="1"/>
</dbReference>
<keyword evidence="5 7" id="KW-0648">Protein biosynthesis</keyword>
<sequence>MPDRRAQTAGAVITRFAPSPTGPFQVGGVRSALFNYLYARQHKGKYILRCEDTDPVRSKKEYEDYFLEVFAWLGLEHDEYCRQSERGLLYGTYLNDLLSAGKAYISKEEPKKEGERAEVVRFKNPNKVVSFHDEILGDISVDTTDLGDFVIARDMQSPLYHFTVVVDDFEMGITHVIRGKEHVANTPRQILIQEAIGATRPIYAHLPLILSQDRKKLSKRDPNVTPALTYRDNGYLPEALLNFMALTGWNPGGEQEVFTKEELIKLFSLERVQRSDGIFNSEKLEWLNKEHIRRLSKEKLTAHIETHLPSGTKDLPGYSREMLSRIVPVIAERITHFGEVTLMANDGELDFYFKAPVYPKEKLFWKEDRDAVKLLNRLNVVADLIGRIHDAEFTQEQIKSAVWDYAETEGRGQVLWPMRYALSGKDRSPDPFQLAAILEKKETLERLKNAAAIIGKG</sequence>
<evidence type="ECO:0000256" key="2">
    <source>
        <dbReference type="ARBA" id="ARBA00022598"/>
    </source>
</evidence>
<dbReference type="Gene3D" id="1.10.10.350">
    <property type="match status" value="1"/>
</dbReference>
<evidence type="ECO:0000256" key="3">
    <source>
        <dbReference type="ARBA" id="ARBA00022741"/>
    </source>
</evidence>
<comment type="subunit">
    <text evidence="7">Monomer.</text>
</comment>
<evidence type="ECO:0000256" key="5">
    <source>
        <dbReference type="ARBA" id="ARBA00022917"/>
    </source>
</evidence>
<comment type="function">
    <text evidence="7">Catalyzes the attachment of glutamate to tRNA(Glu) in a two-step reaction: glutamate is first activated by ATP to form Glu-AMP and then transferred to the acceptor end of tRNA(Glu).</text>
</comment>
<dbReference type="PRINTS" id="PR00987">
    <property type="entry name" value="TRNASYNTHGLU"/>
</dbReference>
<evidence type="ECO:0000313" key="10">
    <source>
        <dbReference type="EMBL" id="OGZ13733.1"/>
    </source>
</evidence>
<dbReference type="HAMAP" id="MF_00022">
    <property type="entry name" value="Glu_tRNA_synth_type1"/>
    <property type="match status" value="1"/>
</dbReference>
<dbReference type="Proteomes" id="UP000178534">
    <property type="component" value="Unassembled WGS sequence"/>
</dbReference>
<feature type="short sequence motif" description="'KMSKS' region" evidence="7">
    <location>
        <begin position="216"/>
        <end position="220"/>
    </location>
</feature>
<dbReference type="GO" id="GO:0005829">
    <property type="term" value="C:cytosol"/>
    <property type="evidence" value="ECO:0007669"/>
    <property type="project" value="TreeGrafter"/>
</dbReference>
<keyword evidence="2 7" id="KW-0436">Ligase</keyword>
<dbReference type="EMBL" id="MHLP01000004">
    <property type="protein sequence ID" value="OGZ13733.1"/>
    <property type="molecule type" value="Genomic_DNA"/>
</dbReference>
<evidence type="ECO:0000256" key="1">
    <source>
        <dbReference type="ARBA" id="ARBA00007894"/>
    </source>
</evidence>
<dbReference type="InterPro" id="IPR045462">
    <property type="entry name" value="aa-tRNA-synth_I_cd-bd"/>
</dbReference>
<dbReference type="SUPFAM" id="SSF48163">
    <property type="entry name" value="An anticodon-binding domain of class I aminoacyl-tRNA synthetases"/>
    <property type="match status" value="1"/>
</dbReference>
<evidence type="ECO:0000313" key="11">
    <source>
        <dbReference type="Proteomes" id="UP000178534"/>
    </source>
</evidence>
<comment type="caution">
    <text evidence="10">The sequence shown here is derived from an EMBL/GenBank/DDBJ whole genome shotgun (WGS) entry which is preliminary data.</text>
</comment>
<comment type="subcellular location">
    <subcellularLocation>
        <location evidence="7">Cytoplasm</location>
    </subcellularLocation>
</comment>
<dbReference type="Gene3D" id="3.40.50.620">
    <property type="entry name" value="HUPs"/>
    <property type="match status" value="2"/>
</dbReference>
<feature type="domain" description="Glutamyl/glutaminyl-tRNA synthetase class Ib catalytic" evidence="8">
    <location>
        <begin position="110"/>
        <end position="286"/>
    </location>
</feature>
<comment type="caution">
    <text evidence="7">Lacks conserved residue(s) required for the propagation of feature annotation.</text>
</comment>
<organism evidence="10 11">
    <name type="scientific">Candidatus Lloydbacteria bacterium RIFCSPLOWO2_01_FULL_50_20</name>
    <dbReference type="NCBI Taxonomy" id="1798665"/>
    <lineage>
        <taxon>Bacteria</taxon>
        <taxon>Candidatus Lloydiibacteriota</taxon>
    </lineage>
</organism>
<dbReference type="GO" id="GO:0004818">
    <property type="term" value="F:glutamate-tRNA ligase activity"/>
    <property type="evidence" value="ECO:0007669"/>
    <property type="project" value="UniProtKB-UniRule"/>
</dbReference>
<evidence type="ECO:0000256" key="6">
    <source>
        <dbReference type="ARBA" id="ARBA00023146"/>
    </source>
</evidence>
<dbReference type="InterPro" id="IPR000924">
    <property type="entry name" value="Glu/Gln-tRNA-synth"/>
</dbReference>
<feature type="domain" description="Aminoacyl-tRNA synthetase class I anticodon-binding" evidence="9">
    <location>
        <begin position="304"/>
        <end position="450"/>
    </location>
</feature>
<dbReference type="InterPro" id="IPR014729">
    <property type="entry name" value="Rossmann-like_a/b/a_fold"/>
</dbReference>
<evidence type="ECO:0000256" key="7">
    <source>
        <dbReference type="HAMAP-Rule" id="MF_00022"/>
    </source>
</evidence>
<keyword evidence="7" id="KW-0963">Cytoplasm</keyword>
<dbReference type="GO" id="GO:0008270">
    <property type="term" value="F:zinc ion binding"/>
    <property type="evidence" value="ECO:0007669"/>
    <property type="project" value="InterPro"/>
</dbReference>
<comment type="similarity">
    <text evidence="1 7">Belongs to the class-I aminoacyl-tRNA synthetase family. Glutamate--tRNA ligase type 1 subfamily.</text>
</comment>
<protein>
    <recommendedName>
        <fullName evidence="7">Glutamate--tRNA ligase</fullName>
        <ecNumber evidence="7">6.1.1.17</ecNumber>
    </recommendedName>
    <alternativeName>
        <fullName evidence="7">Glutamyl-tRNA synthetase</fullName>
        <shortName evidence="7">GluRS</shortName>
    </alternativeName>
</protein>
<dbReference type="InterPro" id="IPR008925">
    <property type="entry name" value="aa_tRNA-synth_I_cd-bd_sf"/>
</dbReference>
<accession>A0A1G2DJQ2</accession>
<gene>
    <name evidence="7" type="primary">gltX</name>
    <name evidence="10" type="ORF">A2942_02045</name>
</gene>
<dbReference type="STRING" id="1798665.A2942_02045"/>
<comment type="catalytic activity">
    <reaction evidence="7">
        <text>tRNA(Glu) + L-glutamate + ATP = L-glutamyl-tRNA(Glu) + AMP + diphosphate</text>
        <dbReference type="Rhea" id="RHEA:23540"/>
        <dbReference type="Rhea" id="RHEA-COMP:9663"/>
        <dbReference type="Rhea" id="RHEA-COMP:9680"/>
        <dbReference type="ChEBI" id="CHEBI:29985"/>
        <dbReference type="ChEBI" id="CHEBI:30616"/>
        <dbReference type="ChEBI" id="CHEBI:33019"/>
        <dbReference type="ChEBI" id="CHEBI:78442"/>
        <dbReference type="ChEBI" id="CHEBI:78520"/>
        <dbReference type="ChEBI" id="CHEBI:456215"/>
        <dbReference type="EC" id="6.1.1.17"/>
    </reaction>
</comment>
<dbReference type="GO" id="GO:0005524">
    <property type="term" value="F:ATP binding"/>
    <property type="evidence" value="ECO:0007669"/>
    <property type="project" value="UniProtKB-UniRule"/>
</dbReference>
<dbReference type="InterPro" id="IPR049940">
    <property type="entry name" value="GluQ/Sye"/>
</dbReference>
<feature type="binding site" evidence="7">
    <location>
        <position position="219"/>
    </location>
    <ligand>
        <name>ATP</name>
        <dbReference type="ChEBI" id="CHEBI:30616"/>
    </ligand>
</feature>
<keyword evidence="6 7" id="KW-0030">Aminoacyl-tRNA synthetase</keyword>
<dbReference type="InterPro" id="IPR033910">
    <property type="entry name" value="GluRS_core"/>
</dbReference>
<dbReference type="Pfam" id="PF19269">
    <property type="entry name" value="Anticodon_2"/>
    <property type="match status" value="1"/>
</dbReference>
<dbReference type="SUPFAM" id="SSF52374">
    <property type="entry name" value="Nucleotidylyl transferase"/>
    <property type="match status" value="1"/>
</dbReference>
<dbReference type="InterPro" id="IPR004527">
    <property type="entry name" value="Glu-tRNA-ligase_bac/mito"/>
</dbReference>
<reference evidence="10 11" key="1">
    <citation type="journal article" date="2016" name="Nat. Commun.">
        <title>Thousands of microbial genomes shed light on interconnected biogeochemical processes in an aquifer system.</title>
        <authorList>
            <person name="Anantharaman K."/>
            <person name="Brown C.T."/>
            <person name="Hug L.A."/>
            <person name="Sharon I."/>
            <person name="Castelle C.J."/>
            <person name="Probst A.J."/>
            <person name="Thomas B.C."/>
            <person name="Singh A."/>
            <person name="Wilkins M.J."/>
            <person name="Karaoz U."/>
            <person name="Brodie E.L."/>
            <person name="Williams K.H."/>
            <person name="Hubbard S.S."/>
            <person name="Banfield J.F."/>
        </authorList>
    </citation>
    <scope>NUCLEOTIDE SEQUENCE [LARGE SCALE GENOMIC DNA]</scope>
</reference>
<dbReference type="GO" id="GO:0006424">
    <property type="term" value="P:glutamyl-tRNA aminoacylation"/>
    <property type="evidence" value="ECO:0007669"/>
    <property type="project" value="UniProtKB-UniRule"/>
</dbReference>
<proteinExistence type="inferred from homology"/>
<name>A0A1G2DJQ2_9BACT</name>
<keyword evidence="4 7" id="KW-0067">ATP-binding</keyword>
<dbReference type="PANTHER" id="PTHR43311:SF2">
    <property type="entry name" value="GLUTAMATE--TRNA LIGASE, MITOCHONDRIAL-RELATED"/>
    <property type="match status" value="1"/>
</dbReference>
<dbReference type="InterPro" id="IPR020058">
    <property type="entry name" value="Glu/Gln-tRNA-synth_Ib_cat-dom"/>
</dbReference>
<dbReference type="AlphaFoldDB" id="A0A1G2DJQ2"/>
<evidence type="ECO:0000259" key="8">
    <source>
        <dbReference type="Pfam" id="PF00749"/>
    </source>
</evidence>
<dbReference type="InterPro" id="IPR020751">
    <property type="entry name" value="aa-tRNA-synth_I_codon-bd_sub2"/>
</dbReference>
<dbReference type="Pfam" id="PF00749">
    <property type="entry name" value="tRNA-synt_1c"/>
    <property type="match status" value="1"/>
</dbReference>